<evidence type="ECO:0000256" key="3">
    <source>
        <dbReference type="SAM" id="MobiDB-lite"/>
    </source>
</evidence>
<feature type="chain" id="PRO_5041900416" description="Pro-resilin" evidence="4">
    <location>
        <begin position="32"/>
        <end position="222"/>
    </location>
</feature>
<name>A0AAE1NLM5_9EUCA</name>
<reference evidence="5" key="1">
    <citation type="submission" date="2023-11" db="EMBL/GenBank/DDBJ databases">
        <title>Genome assemblies of two species of porcelain crab, Petrolisthes cinctipes and Petrolisthes manimaculis (Anomura: Porcellanidae).</title>
        <authorList>
            <person name="Angst P."/>
        </authorList>
    </citation>
    <scope>NUCLEOTIDE SEQUENCE</scope>
    <source>
        <strain evidence="5">PB745_02</strain>
        <tissue evidence="5">Gill</tissue>
    </source>
</reference>
<organism evidence="5 6">
    <name type="scientific">Petrolisthes manimaculis</name>
    <dbReference type="NCBI Taxonomy" id="1843537"/>
    <lineage>
        <taxon>Eukaryota</taxon>
        <taxon>Metazoa</taxon>
        <taxon>Ecdysozoa</taxon>
        <taxon>Arthropoda</taxon>
        <taxon>Crustacea</taxon>
        <taxon>Multicrustacea</taxon>
        <taxon>Malacostraca</taxon>
        <taxon>Eumalacostraca</taxon>
        <taxon>Eucarida</taxon>
        <taxon>Decapoda</taxon>
        <taxon>Pleocyemata</taxon>
        <taxon>Anomura</taxon>
        <taxon>Galatheoidea</taxon>
        <taxon>Porcellanidae</taxon>
        <taxon>Petrolisthes</taxon>
    </lineage>
</organism>
<evidence type="ECO:0000313" key="6">
    <source>
        <dbReference type="Proteomes" id="UP001292094"/>
    </source>
</evidence>
<gene>
    <name evidence="5" type="ORF">Pmani_034918</name>
</gene>
<dbReference type="PANTHER" id="PTHR12236:SF79">
    <property type="entry name" value="CUTICULAR PROTEIN 50CB-RELATED"/>
    <property type="match status" value="1"/>
</dbReference>
<comment type="caution">
    <text evidence="5">The sequence shown here is derived from an EMBL/GenBank/DDBJ whole genome shotgun (WGS) entry which is preliminary data.</text>
</comment>
<dbReference type="EMBL" id="JAWZYT010004872">
    <property type="protein sequence ID" value="KAK4292305.1"/>
    <property type="molecule type" value="Genomic_DNA"/>
</dbReference>
<protein>
    <recommendedName>
        <fullName evidence="7">Pro-resilin</fullName>
    </recommendedName>
</protein>
<feature type="compositionally biased region" description="Low complexity" evidence="3">
    <location>
        <begin position="176"/>
        <end position="194"/>
    </location>
</feature>
<dbReference type="Pfam" id="PF00379">
    <property type="entry name" value="Chitin_bind_4"/>
    <property type="match status" value="1"/>
</dbReference>
<sequence>MIQTHPLIPLNMNCKLTLGLLLLTGAVFVSAELQPIYGYDDGRQGGGRRRFDDDFSDDYDSDSGSYSFEWDVSDESSENYYGHYESKNGDLTEGGYHVLLPDGRLMTVKYYVDGDSGFVHDISFEGSAEFDSGYSRSREFDSGFSRSREFGSGYRGINSGYLGSRGFNSGSRGFGAQRFGSSDSRSRESGSFGSRSRESRSFESRSDESRDSFGSRYDSRGF</sequence>
<accession>A0AAE1NLM5</accession>
<dbReference type="GO" id="GO:0031012">
    <property type="term" value="C:extracellular matrix"/>
    <property type="evidence" value="ECO:0007669"/>
    <property type="project" value="TreeGrafter"/>
</dbReference>
<evidence type="ECO:0000256" key="4">
    <source>
        <dbReference type="SAM" id="SignalP"/>
    </source>
</evidence>
<dbReference type="InterPro" id="IPR051217">
    <property type="entry name" value="Insect_Cuticle_Struc_Prot"/>
</dbReference>
<feature type="region of interest" description="Disordered" evidence="3">
    <location>
        <begin position="176"/>
        <end position="222"/>
    </location>
</feature>
<dbReference type="InterPro" id="IPR000618">
    <property type="entry name" value="Insect_cuticle"/>
</dbReference>
<dbReference type="AlphaFoldDB" id="A0AAE1NLM5"/>
<evidence type="ECO:0000256" key="1">
    <source>
        <dbReference type="ARBA" id="ARBA00022460"/>
    </source>
</evidence>
<keyword evidence="6" id="KW-1185">Reference proteome</keyword>
<keyword evidence="4" id="KW-0732">Signal</keyword>
<feature type="signal peptide" evidence="4">
    <location>
        <begin position="1"/>
        <end position="31"/>
    </location>
</feature>
<evidence type="ECO:0000256" key="2">
    <source>
        <dbReference type="PROSITE-ProRule" id="PRU00497"/>
    </source>
</evidence>
<dbReference type="PANTHER" id="PTHR12236">
    <property type="entry name" value="STRUCTURAL CONTITUENT OF CUTICLE"/>
    <property type="match status" value="1"/>
</dbReference>
<dbReference type="GO" id="GO:0042302">
    <property type="term" value="F:structural constituent of cuticle"/>
    <property type="evidence" value="ECO:0007669"/>
    <property type="project" value="UniProtKB-UniRule"/>
</dbReference>
<evidence type="ECO:0008006" key="7">
    <source>
        <dbReference type="Google" id="ProtNLM"/>
    </source>
</evidence>
<keyword evidence="1 2" id="KW-0193">Cuticle</keyword>
<dbReference type="Proteomes" id="UP001292094">
    <property type="component" value="Unassembled WGS sequence"/>
</dbReference>
<evidence type="ECO:0000313" key="5">
    <source>
        <dbReference type="EMBL" id="KAK4292305.1"/>
    </source>
</evidence>
<proteinExistence type="predicted"/>
<dbReference type="PROSITE" id="PS51155">
    <property type="entry name" value="CHIT_BIND_RR_2"/>
    <property type="match status" value="1"/>
</dbReference>
<feature type="compositionally biased region" description="Basic and acidic residues" evidence="3">
    <location>
        <begin position="195"/>
        <end position="222"/>
    </location>
</feature>
<dbReference type="GO" id="GO:0005615">
    <property type="term" value="C:extracellular space"/>
    <property type="evidence" value="ECO:0007669"/>
    <property type="project" value="TreeGrafter"/>
</dbReference>